<keyword evidence="5 6" id="KW-0472">Membrane</keyword>
<dbReference type="InterPro" id="IPR037185">
    <property type="entry name" value="EmrE-like"/>
</dbReference>
<gene>
    <name evidence="8" type="ORF">EII34_01610</name>
</gene>
<feature type="transmembrane region" description="Helical" evidence="6">
    <location>
        <begin position="155"/>
        <end position="173"/>
    </location>
</feature>
<dbReference type="PANTHER" id="PTHR32322">
    <property type="entry name" value="INNER MEMBRANE TRANSPORTER"/>
    <property type="match status" value="1"/>
</dbReference>
<reference evidence="8 9" key="1">
    <citation type="submission" date="2018-11" db="EMBL/GenBank/DDBJ databases">
        <title>Genomes From Bacteria Associated with the Canine Oral Cavity: a Test Case for Automated Genome-Based Taxonomic Assignment.</title>
        <authorList>
            <person name="Coil D.A."/>
            <person name="Jospin G."/>
            <person name="Darling A.E."/>
            <person name="Wallis C."/>
            <person name="Davis I.J."/>
            <person name="Harris S."/>
            <person name="Eisen J.A."/>
            <person name="Holcombe L.J."/>
            <person name="O'Flynn C."/>
        </authorList>
    </citation>
    <scope>NUCLEOTIDE SEQUENCE [LARGE SCALE GENOMIC DNA]</scope>
    <source>
        <strain evidence="8 9">OH887_COT-365</strain>
    </source>
</reference>
<evidence type="ECO:0000313" key="8">
    <source>
        <dbReference type="EMBL" id="RRD07204.1"/>
    </source>
</evidence>
<dbReference type="AlphaFoldDB" id="A0A3P1TCT4"/>
<evidence type="ECO:0000256" key="4">
    <source>
        <dbReference type="ARBA" id="ARBA00022989"/>
    </source>
</evidence>
<sequence>MAGGQATEHLLPAVTTWLTRVPAVVLVLTAIVSVQLGSSLAKGLFTAVHPVVAAWLRVTGAALLLGIVVRPRLRDRTRSQWRIAATYAVCLTGMNALFYQSIQRIPVGMAVTFEFLGPLAVAILTSRHRRDLIWVVLAGTGVALLGLSPEPLDGPGVLLALLAGACWACYIVLTPRLAAAWEGFTGLTTGMLIGTVLLAPAALAATPWSGPWFCSPTLWGLGLGLGLLSSALPYGLELRALERMPRATFGILMALEPAAAALVAWLWLGEHLGWGGLAAMTSVIAASIGAVLTSRRAPSQ</sequence>
<feature type="transmembrane region" description="Helical" evidence="6">
    <location>
        <begin position="47"/>
        <end position="69"/>
    </location>
</feature>
<feature type="transmembrane region" description="Helical" evidence="6">
    <location>
        <begin position="185"/>
        <end position="205"/>
    </location>
</feature>
<comment type="subcellular location">
    <subcellularLocation>
        <location evidence="1">Membrane</location>
        <topology evidence="1">Multi-pass membrane protein</topology>
    </subcellularLocation>
</comment>
<dbReference type="OrthoDB" id="9815120at2"/>
<proteinExistence type="inferred from homology"/>
<feature type="transmembrane region" description="Helical" evidence="6">
    <location>
        <begin position="132"/>
        <end position="149"/>
    </location>
</feature>
<feature type="transmembrane region" description="Helical" evidence="6">
    <location>
        <begin position="81"/>
        <end position="99"/>
    </location>
</feature>
<comment type="caution">
    <text evidence="8">The sequence shown here is derived from an EMBL/GenBank/DDBJ whole genome shotgun (WGS) entry which is preliminary data.</text>
</comment>
<dbReference type="EMBL" id="RQZG01000001">
    <property type="protein sequence ID" value="RRD07204.1"/>
    <property type="molecule type" value="Genomic_DNA"/>
</dbReference>
<name>A0A3P1TCT4_9ACTN</name>
<feature type="domain" description="EamA" evidence="7">
    <location>
        <begin position="155"/>
        <end position="289"/>
    </location>
</feature>
<dbReference type="InterPro" id="IPR050638">
    <property type="entry name" value="AA-Vitamin_Transporters"/>
</dbReference>
<comment type="similarity">
    <text evidence="2">Belongs to the EamA transporter family.</text>
</comment>
<dbReference type="Pfam" id="PF00892">
    <property type="entry name" value="EamA"/>
    <property type="match status" value="2"/>
</dbReference>
<evidence type="ECO:0000256" key="6">
    <source>
        <dbReference type="SAM" id="Phobius"/>
    </source>
</evidence>
<evidence type="ECO:0000256" key="1">
    <source>
        <dbReference type="ARBA" id="ARBA00004141"/>
    </source>
</evidence>
<keyword evidence="3 6" id="KW-0812">Transmembrane</keyword>
<feature type="transmembrane region" description="Helical" evidence="6">
    <location>
        <begin position="274"/>
        <end position="293"/>
    </location>
</feature>
<evidence type="ECO:0000256" key="3">
    <source>
        <dbReference type="ARBA" id="ARBA00022692"/>
    </source>
</evidence>
<feature type="transmembrane region" description="Helical" evidence="6">
    <location>
        <begin position="105"/>
        <end position="125"/>
    </location>
</feature>
<keyword evidence="4 6" id="KW-1133">Transmembrane helix</keyword>
<dbReference type="InterPro" id="IPR000620">
    <property type="entry name" value="EamA_dom"/>
</dbReference>
<dbReference type="PANTHER" id="PTHR32322:SF2">
    <property type="entry name" value="EAMA DOMAIN-CONTAINING PROTEIN"/>
    <property type="match status" value="1"/>
</dbReference>
<feature type="transmembrane region" description="Helical" evidence="6">
    <location>
        <begin position="217"/>
        <end position="236"/>
    </location>
</feature>
<protein>
    <submittedName>
        <fullName evidence="8">EamA family transporter</fullName>
    </submittedName>
</protein>
<evidence type="ECO:0000313" key="9">
    <source>
        <dbReference type="Proteomes" id="UP000280819"/>
    </source>
</evidence>
<feature type="domain" description="EamA" evidence="7">
    <location>
        <begin position="23"/>
        <end position="147"/>
    </location>
</feature>
<evidence type="ECO:0000256" key="2">
    <source>
        <dbReference type="ARBA" id="ARBA00007362"/>
    </source>
</evidence>
<feature type="transmembrane region" description="Helical" evidence="6">
    <location>
        <begin position="248"/>
        <end position="268"/>
    </location>
</feature>
<organism evidence="8 9">
    <name type="scientific">Arachnia propionica</name>
    <dbReference type="NCBI Taxonomy" id="1750"/>
    <lineage>
        <taxon>Bacteria</taxon>
        <taxon>Bacillati</taxon>
        <taxon>Actinomycetota</taxon>
        <taxon>Actinomycetes</taxon>
        <taxon>Propionibacteriales</taxon>
        <taxon>Propionibacteriaceae</taxon>
        <taxon>Arachnia</taxon>
    </lineage>
</organism>
<dbReference type="Proteomes" id="UP000280819">
    <property type="component" value="Unassembled WGS sequence"/>
</dbReference>
<evidence type="ECO:0000256" key="5">
    <source>
        <dbReference type="ARBA" id="ARBA00023136"/>
    </source>
</evidence>
<accession>A0A3P1TCT4</accession>
<dbReference type="SUPFAM" id="SSF103481">
    <property type="entry name" value="Multidrug resistance efflux transporter EmrE"/>
    <property type="match status" value="2"/>
</dbReference>
<evidence type="ECO:0000259" key="7">
    <source>
        <dbReference type="Pfam" id="PF00892"/>
    </source>
</evidence>
<dbReference type="GO" id="GO:0016020">
    <property type="term" value="C:membrane"/>
    <property type="evidence" value="ECO:0007669"/>
    <property type="project" value="UniProtKB-SubCell"/>
</dbReference>
<feature type="transmembrane region" description="Helical" evidence="6">
    <location>
        <begin position="21"/>
        <end position="41"/>
    </location>
</feature>